<sequence length="290" mass="33391">MKIAAVDIGTNAVKSKIFDTTPTSINFLDGIRTPIRLGTEVFQNGYLSQTTLNKLVDTLKKYEQYFEKNNIKHFEIVATSAFRDTSNSEDARRYVENEIEHPIRIISGLEEAKLIRFHPKSENSENKIFVDVGGGSTELFFYKNRKIKIKSFQLGAVRMLHKKDLENEWNKLESWLHNNRLPKKLIGLGGNIRTFLNIFNEDSMSSDVFMNKYSELANFSTDNKIKKLNLSPDRADVIDNALEIFKKIIECTDITKIKSTKWGVSDSIAVKLFHELYSKKIEIQNKKTNL</sequence>
<dbReference type="AlphaFoldDB" id="J4V1S7"/>
<dbReference type="Pfam" id="PF02541">
    <property type="entry name" value="Ppx-GppA"/>
    <property type="match status" value="1"/>
</dbReference>
<dbReference type="CDD" id="cd24006">
    <property type="entry name" value="ASKHA_NBD_PPX_GppA"/>
    <property type="match status" value="1"/>
</dbReference>
<dbReference type="PANTHER" id="PTHR30005">
    <property type="entry name" value="EXOPOLYPHOSPHATASE"/>
    <property type="match status" value="1"/>
</dbReference>
<gene>
    <name evidence="2" type="ORF">NT02SARS_1193</name>
</gene>
<dbReference type="EMBL" id="JH611190">
    <property type="protein sequence ID" value="EJP72532.1"/>
    <property type="molecule type" value="Genomic_DNA"/>
</dbReference>
<dbReference type="HOGENOM" id="CLU_025908_1_3_6"/>
<dbReference type="InterPro" id="IPR050273">
    <property type="entry name" value="GppA/Ppx_hydrolase"/>
</dbReference>
<dbReference type="GO" id="GO:0016462">
    <property type="term" value="F:pyrophosphatase activity"/>
    <property type="evidence" value="ECO:0007669"/>
    <property type="project" value="TreeGrafter"/>
</dbReference>
<name>J4V1S7_9GAMM</name>
<organism evidence="2 3">
    <name type="scientific">SAR86 cluster bacterium SAR86B</name>
    <dbReference type="NCBI Taxonomy" id="1123867"/>
    <lineage>
        <taxon>Bacteria</taxon>
        <taxon>Pseudomonadati</taxon>
        <taxon>Pseudomonadota</taxon>
        <taxon>Gammaproteobacteria</taxon>
        <taxon>SAR86 cluster</taxon>
    </lineage>
</organism>
<dbReference type="Proteomes" id="UP000010116">
    <property type="component" value="Unassembled WGS sequence"/>
</dbReference>
<evidence type="ECO:0000313" key="2">
    <source>
        <dbReference type="EMBL" id="EJP72532.1"/>
    </source>
</evidence>
<dbReference type="InterPro" id="IPR043129">
    <property type="entry name" value="ATPase_NBD"/>
</dbReference>
<dbReference type="PANTHER" id="PTHR30005:SF0">
    <property type="entry name" value="RETROGRADE REGULATION PROTEIN 2"/>
    <property type="match status" value="1"/>
</dbReference>
<evidence type="ECO:0000259" key="1">
    <source>
        <dbReference type="Pfam" id="PF02541"/>
    </source>
</evidence>
<dbReference type="Gene3D" id="3.30.420.150">
    <property type="entry name" value="Exopolyphosphatase. Domain 2"/>
    <property type="match status" value="1"/>
</dbReference>
<feature type="domain" description="Ppx/GppA phosphatase N-terminal" evidence="1">
    <location>
        <begin position="18"/>
        <end position="161"/>
    </location>
</feature>
<evidence type="ECO:0000313" key="3">
    <source>
        <dbReference type="Proteomes" id="UP000010116"/>
    </source>
</evidence>
<reference evidence="2 3" key="1">
    <citation type="journal article" date="2012" name="ISME J.">
        <title>Genomic insights to SAR86, an abundant and uncultivated marine bacterial lineage.</title>
        <authorList>
            <person name="Dupont C.L."/>
            <person name="Rusch D.B."/>
            <person name="Yooseph S."/>
            <person name="Lombardo M.J."/>
            <person name="Richter R.A."/>
            <person name="Valas R."/>
            <person name="Novotny M."/>
            <person name="Yee-Greenbaum J."/>
            <person name="Selengut J.D."/>
            <person name="Haft D.H."/>
            <person name="Halpern A.L."/>
            <person name="Lasken R.S."/>
            <person name="Nealson K."/>
            <person name="Friedman R."/>
            <person name="Venter J.C."/>
        </authorList>
    </citation>
    <scope>NUCLEOTIDE SEQUENCE [LARGE SCALE GENOMIC DNA]</scope>
</reference>
<protein>
    <submittedName>
        <fullName evidence="2">Putative Ppx/GppA phosphatase</fullName>
    </submittedName>
</protein>
<dbReference type="SUPFAM" id="SSF53067">
    <property type="entry name" value="Actin-like ATPase domain"/>
    <property type="match status" value="2"/>
</dbReference>
<proteinExistence type="predicted"/>
<dbReference type="Gene3D" id="3.30.420.40">
    <property type="match status" value="1"/>
</dbReference>
<dbReference type="InterPro" id="IPR003695">
    <property type="entry name" value="Ppx_GppA_N"/>
</dbReference>
<accession>J4V1S7</accession>